<name>A2XRE5_ORYSI</name>
<dbReference type="Proteomes" id="UP000007015">
    <property type="component" value="Chromosome 4"/>
</dbReference>
<evidence type="ECO:0000256" key="1">
    <source>
        <dbReference type="SAM" id="MobiDB-lite"/>
    </source>
</evidence>
<evidence type="ECO:0000313" key="2">
    <source>
        <dbReference type="EMBL" id="EAY93405.1"/>
    </source>
</evidence>
<dbReference type="Gramene" id="BGIOSGA015427-TA">
    <property type="protein sequence ID" value="BGIOSGA015427-PA"/>
    <property type="gene ID" value="BGIOSGA015427"/>
</dbReference>
<keyword evidence="3" id="KW-1185">Reference proteome</keyword>
<evidence type="ECO:0000313" key="3">
    <source>
        <dbReference type="Proteomes" id="UP000007015"/>
    </source>
</evidence>
<dbReference type="AlphaFoldDB" id="A2XRE5"/>
<proteinExistence type="predicted"/>
<organism evidence="2 3">
    <name type="scientific">Oryza sativa subsp. indica</name>
    <name type="common">Rice</name>
    <dbReference type="NCBI Taxonomy" id="39946"/>
    <lineage>
        <taxon>Eukaryota</taxon>
        <taxon>Viridiplantae</taxon>
        <taxon>Streptophyta</taxon>
        <taxon>Embryophyta</taxon>
        <taxon>Tracheophyta</taxon>
        <taxon>Spermatophyta</taxon>
        <taxon>Magnoliopsida</taxon>
        <taxon>Liliopsida</taxon>
        <taxon>Poales</taxon>
        <taxon>Poaceae</taxon>
        <taxon>BOP clade</taxon>
        <taxon>Oryzoideae</taxon>
        <taxon>Oryzeae</taxon>
        <taxon>Oryzinae</taxon>
        <taxon>Oryza</taxon>
        <taxon>Oryza sativa</taxon>
    </lineage>
</organism>
<protein>
    <submittedName>
        <fullName evidence="2">Uncharacterized protein</fullName>
    </submittedName>
</protein>
<gene>
    <name evidence="2" type="ORF">OsI_15202</name>
</gene>
<reference evidence="2 3" key="1">
    <citation type="journal article" date="2005" name="PLoS Biol.">
        <title>The genomes of Oryza sativa: a history of duplications.</title>
        <authorList>
            <person name="Yu J."/>
            <person name="Wang J."/>
            <person name="Lin W."/>
            <person name="Li S."/>
            <person name="Li H."/>
            <person name="Zhou J."/>
            <person name="Ni P."/>
            <person name="Dong W."/>
            <person name="Hu S."/>
            <person name="Zeng C."/>
            <person name="Zhang J."/>
            <person name="Zhang Y."/>
            <person name="Li R."/>
            <person name="Xu Z."/>
            <person name="Li S."/>
            <person name="Li X."/>
            <person name="Zheng H."/>
            <person name="Cong L."/>
            <person name="Lin L."/>
            <person name="Yin J."/>
            <person name="Geng J."/>
            <person name="Li G."/>
            <person name="Shi J."/>
            <person name="Liu J."/>
            <person name="Lv H."/>
            <person name="Li J."/>
            <person name="Wang J."/>
            <person name="Deng Y."/>
            <person name="Ran L."/>
            <person name="Shi X."/>
            <person name="Wang X."/>
            <person name="Wu Q."/>
            <person name="Li C."/>
            <person name="Ren X."/>
            <person name="Wang J."/>
            <person name="Wang X."/>
            <person name="Li D."/>
            <person name="Liu D."/>
            <person name="Zhang X."/>
            <person name="Ji Z."/>
            <person name="Zhao W."/>
            <person name="Sun Y."/>
            <person name="Zhang Z."/>
            <person name="Bao J."/>
            <person name="Han Y."/>
            <person name="Dong L."/>
            <person name="Ji J."/>
            <person name="Chen P."/>
            <person name="Wu S."/>
            <person name="Liu J."/>
            <person name="Xiao Y."/>
            <person name="Bu D."/>
            <person name="Tan J."/>
            <person name="Yang L."/>
            <person name="Ye C."/>
            <person name="Zhang J."/>
            <person name="Xu J."/>
            <person name="Zhou Y."/>
            <person name="Yu Y."/>
            <person name="Zhang B."/>
            <person name="Zhuang S."/>
            <person name="Wei H."/>
            <person name="Liu B."/>
            <person name="Lei M."/>
            <person name="Yu H."/>
            <person name="Li Y."/>
            <person name="Xu H."/>
            <person name="Wei S."/>
            <person name="He X."/>
            <person name="Fang L."/>
            <person name="Zhang Z."/>
            <person name="Zhang Y."/>
            <person name="Huang X."/>
            <person name="Su Z."/>
            <person name="Tong W."/>
            <person name="Li J."/>
            <person name="Tong Z."/>
            <person name="Li S."/>
            <person name="Ye J."/>
            <person name="Wang L."/>
            <person name="Fang L."/>
            <person name="Lei T."/>
            <person name="Chen C."/>
            <person name="Chen H."/>
            <person name="Xu Z."/>
            <person name="Li H."/>
            <person name="Huang H."/>
            <person name="Zhang F."/>
            <person name="Xu H."/>
            <person name="Li N."/>
            <person name="Zhao C."/>
            <person name="Li S."/>
            <person name="Dong L."/>
            <person name="Huang Y."/>
            <person name="Li L."/>
            <person name="Xi Y."/>
            <person name="Qi Q."/>
            <person name="Li W."/>
            <person name="Zhang B."/>
            <person name="Hu W."/>
            <person name="Zhang Y."/>
            <person name="Tian X."/>
            <person name="Jiao Y."/>
            <person name="Liang X."/>
            <person name="Jin J."/>
            <person name="Gao L."/>
            <person name="Zheng W."/>
            <person name="Hao B."/>
            <person name="Liu S."/>
            <person name="Wang W."/>
            <person name="Yuan L."/>
            <person name="Cao M."/>
            <person name="McDermott J."/>
            <person name="Samudrala R."/>
            <person name="Wang J."/>
            <person name="Wong G.K."/>
            <person name="Yang H."/>
        </authorList>
    </citation>
    <scope>NUCLEOTIDE SEQUENCE [LARGE SCALE GENOMIC DNA]</scope>
    <source>
        <strain evidence="3">cv. 93-11</strain>
    </source>
</reference>
<sequence length="154" mass="16691">MVEEVIPISVLPPSSPTIVASPISLAPVALLAPKAPAKKRDGKTILYSPYRRQSSRLMQGNATKDLQMDPRMGIGKPRGKSAKKLKEFAVIQKMGVDMCGLSPEEVAESSLGGEEDRRSPGQTCKIIDEAIVCPNGSPMFYSFHVTRICNLYTA</sequence>
<accession>A2XRE5</accession>
<dbReference type="HOGENOM" id="CLU_044781_3_1_1"/>
<feature type="region of interest" description="Disordered" evidence="1">
    <location>
        <begin position="57"/>
        <end position="80"/>
    </location>
</feature>
<dbReference type="EMBL" id="CM000129">
    <property type="protein sequence ID" value="EAY93405.1"/>
    <property type="molecule type" value="Genomic_DNA"/>
</dbReference>